<keyword evidence="12" id="KW-0472">Membrane</keyword>
<keyword evidence="8" id="KW-0492">Microsome</keyword>
<dbReference type="PRINTS" id="PR00385">
    <property type="entry name" value="P450"/>
</dbReference>
<evidence type="ECO:0000256" key="6">
    <source>
        <dbReference type="ARBA" id="ARBA00022723"/>
    </source>
</evidence>
<evidence type="ECO:0000256" key="9">
    <source>
        <dbReference type="ARBA" id="ARBA00023002"/>
    </source>
</evidence>
<dbReference type="InterPro" id="IPR036396">
    <property type="entry name" value="Cyt_P450_sf"/>
</dbReference>
<evidence type="ECO:0000313" key="14">
    <source>
        <dbReference type="EMBL" id="BES91420.1"/>
    </source>
</evidence>
<keyword evidence="11 13" id="KW-0503">Monooxygenase</keyword>
<name>A0ABN7AGN0_9HEMI</name>
<proteinExistence type="inferred from homology"/>
<evidence type="ECO:0000256" key="12">
    <source>
        <dbReference type="ARBA" id="ARBA00023136"/>
    </source>
</evidence>
<reference evidence="14 15" key="1">
    <citation type="submission" date="2023-09" db="EMBL/GenBank/DDBJ databases">
        <title>Nesidiocoris tenuis whole genome shotgun sequence.</title>
        <authorList>
            <person name="Shibata T."/>
            <person name="Shimoda M."/>
            <person name="Kobayashi T."/>
            <person name="Uehara T."/>
        </authorList>
    </citation>
    <scope>NUCLEOTIDE SEQUENCE [LARGE SCALE GENOMIC DNA]</scope>
    <source>
        <strain evidence="14 15">Japan</strain>
    </source>
</reference>
<dbReference type="EMBL" id="AP028910">
    <property type="protein sequence ID" value="BES91420.1"/>
    <property type="molecule type" value="Genomic_DNA"/>
</dbReference>
<evidence type="ECO:0000256" key="3">
    <source>
        <dbReference type="ARBA" id="ARBA00004406"/>
    </source>
</evidence>
<evidence type="ECO:0000256" key="13">
    <source>
        <dbReference type="RuleBase" id="RU000461"/>
    </source>
</evidence>
<dbReference type="CDD" id="cd11056">
    <property type="entry name" value="CYP6-like"/>
    <property type="match status" value="1"/>
</dbReference>
<dbReference type="Proteomes" id="UP001307889">
    <property type="component" value="Chromosome 2"/>
</dbReference>
<dbReference type="InterPro" id="IPR001128">
    <property type="entry name" value="Cyt_P450"/>
</dbReference>
<dbReference type="InterPro" id="IPR017972">
    <property type="entry name" value="Cyt_P450_CS"/>
</dbReference>
<evidence type="ECO:0000256" key="11">
    <source>
        <dbReference type="ARBA" id="ARBA00023033"/>
    </source>
</evidence>
<keyword evidence="5 13" id="KW-0349">Heme</keyword>
<evidence type="ECO:0000313" key="15">
    <source>
        <dbReference type="Proteomes" id="UP001307889"/>
    </source>
</evidence>
<dbReference type="InterPro" id="IPR002401">
    <property type="entry name" value="Cyt_P450_E_grp-I"/>
</dbReference>
<dbReference type="Gene3D" id="1.10.630.10">
    <property type="entry name" value="Cytochrome P450"/>
    <property type="match status" value="1"/>
</dbReference>
<organism evidence="14 15">
    <name type="scientific">Nesidiocoris tenuis</name>
    <dbReference type="NCBI Taxonomy" id="355587"/>
    <lineage>
        <taxon>Eukaryota</taxon>
        <taxon>Metazoa</taxon>
        <taxon>Ecdysozoa</taxon>
        <taxon>Arthropoda</taxon>
        <taxon>Hexapoda</taxon>
        <taxon>Insecta</taxon>
        <taxon>Pterygota</taxon>
        <taxon>Neoptera</taxon>
        <taxon>Paraneoptera</taxon>
        <taxon>Hemiptera</taxon>
        <taxon>Heteroptera</taxon>
        <taxon>Panheteroptera</taxon>
        <taxon>Cimicomorpha</taxon>
        <taxon>Miridae</taxon>
        <taxon>Dicyphina</taxon>
        <taxon>Nesidiocoris</taxon>
    </lineage>
</organism>
<dbReference type="PROSITE" id="PS00086">
    <property type="entry name" value="CYTOCHROME_P450"/>
    <property type="match status" value="1"/>
</dbReference>
<comment type="subcellular location">
    <subcellularLocation>
        <location evidence="3">Endoplasmic reticulum membrane</location>
        <topology evidence="3">Peripheral membrane protein</topology>
    </subcellularLocation>
    <subcellularLocation>
        <location evidence="2">Microsome membrane</location>
        <topology evidence="2">Peripheral membrane protein</topology>
    </subcellularLocation>
</comment>
<keyword evidence="6 13" id="KW-0479">Metal-binding</keyword>
<protein>
    <submittedName>
        <fullName evidence="14">Cytochrome P450</fullName>
    </submittedName>
</protein>
<dbReference type="InterPro" id="IPR050476">
    <property type="entry name" value="Insect_CytP450_Detox"/>
</dbReference>
<gene>
    <name evidence="14" type="ORF">NTJ_04227</name>
</gene>
<dbReference type="Pfam" id="PF00067">
    <property type="entry name" value="p450"/>
    <property type="match status" value="1"/>
</dbReference>
<evidence type="ECO:0000256" key="5">
    <source>
        <dbReference type="ARBA" id="ARBA00022617"/>
    </source>
</evidence>
<comment type="similarity">
    <text evidence="4 13">Belongs to the cytochrome P450 family.</text>
</comment>
<dbReference type="PRINTS" id="PR00463">
    <property type="entry name" value="EP450I"/>
</dbReference>
<evidence type="ECO:0000256" key="2">
    <source>
        <dbReference type="ARBA" id="ARBA00004174"/>
    </source>
</evidence>
<dbReference type="SUPFAM" id="SSF48264">
    <property type="entry name" value="Cytochrome P450"/>
    <property type="match status" value="1"/>
</dbReference>
<keyword evidence="9 13" id="KW-0560">Oxidoreductase</keyword>
<dbReference type="PANTHER" id="PTHR24292:SF104">
    <property type="entry name" value="CYTOCHROME P450 308A1-RELATED"/>
    <property type="match status" value="1"/>
</dbReference>
<keyword evidence="7" id="KW-0256">Endoplasmic reticulum</keyword>
<sequence>MIIEILCFAILAGIVYFFKFSKLNNFFDDRGIPYVKPIWPFGSNIKGLFFISHPAYNIDEFYKKLEPHKVGGFYDGFNPNILVRDPEYIQKVYINDFSHFTDRFANVDEKTNPLDGHLFLQRGAKWRYLRHKLSPIFTSGKLKTMFPEMEKCVNDYVEHLKNTIPEGKDVDMKEDTAELTTDVISSCAFGIDANAIGDPNNKFRRIARLFFERKTSDLPKQVFRILFPRLFMKLKFKTGKPEVENFIMDWTKQSFEHRLSTGHSRNDFIQLLLQLRQKGTVEGVEWNKEDKEDQGGSESLKQIANGKVKETFELDDKLMGAQLFVFFVAGFETTSSTIYHLIYLLSQNQECQDKAREEVKNAIAKHGDVDYDLLKELTYLDNCVEETLRMFPPVPFNVRTCTKDYVFPDGTQVPKGTKLILPTYSLHYDPKYYKEPQKFMPERFSNGAAPIKGTYAPFGDGPRICIGKRFALVEIKLAFSKILMNYRFKPSTRHNTGKLMARSFLLSVEDGLKVQVERINC</sequence>
<evidence type="ECO:0000256" key="1">
    <source>
        <dbReference type="ARBA" id="ARBA00001971"/>
    </source>
</evidence>
<keyword evidence="10 13" id="KW-0408">Iron</keyword>
<accession>A0ABN7AGN0</accession>
<keyword evidence="15" id="KW-1185">Reference proteome</keyword>
<dbReference type="PANTHER" id="PTHR24292">
    <property type="entry name" value="CYTOCHROME P450"/>
    <property type="match status" value="1"/>
</dbReference>
<comment type="cofactor">
    <cofactor evidence="1">
        <name>heme</name>
        <dbReference type="ChEBI" id="CHEBI:30413"/>
    </cofactor>
</comment>
<evidence type="ECO:0000256" key="4">
    <source>
        <dbReference type="ARBA" id="ARBA00010617"/>
    </source>
</evidence>
<evidence type="ECO:0000256" key="10">
    <source>
        <dbReference type="ARBA" id="ARBA00023004"/>
    </source>
</evidence>
<evidence type="ECO:0000256" key="7">
    <source>
        <dbReference type="ARBA" id="ARBA00022824"/>
    </source>
</evidence>
<evidence type="ECO:0000256" key="8">
    <source>
        <dbReference type="ARBA" id="ARBA00022848"/>
    </source>
</evidence>